<feature type="compositionally biased region" description="Polar residues" evidence="1">
    <location>
        <begin position="253"/>
        <end position="262"/>
    </location>
</feature>
<sequence length="391" mass="42056">MSSGPPTSDSGLCYPYIHADVGWRREDSEGLWLVTHPGCRSPGPGLYTSWYVFVCYSTTGIRSLTVARESFRFACAGVEGCGGTFYSTEQVSWPAWHERCRTGEHNHPVPLQVVKAKPVVVSLPPTCDLHFAVHCGQVLYNGLEPALAQYRRFAAAGAAELLATDNDRKALLFAGGLDELNAEQQAIAQQRHLQEQQQHRQEASRKRLAAIQAAQNAVIQTAQNSAPPVAPSPAQAPSAQVFSTLTSTAQASRTQFSRSTVQAPRIQFSSPPASTAQAASVQTTRTPHLRRPALQVTPKQPPSQVSPTSGPSLLASPVRSPGSAKRLAAIQGVMGRKGKGKGKESTPAPLFDSDSDEFADVDFGVDLSAFVDPEDRFNPFFENKPADDAHA</sequence>
<evidence type="ECO:0000256" key="1">
    <source>
        <dbReference type="SAM" id="MobiDB-lite"/>
    </source>
</evidence>
<organism evidence="2 3">
    <name type="scientific">Mycena metata</name>
    <dbReference type="NCBI Taxonomy" id="1033252"/>
    <lineage>
        <taxon>Eukaryota</taxon>
        <taxon>Fungi</taxon>
        <taxon>Dikarya</taxon>
        <taxon>Basidiomycota</taxon>
        <taxon>Agaricomycotina</taxon>
        <taxon>Agaricomycetes</taxon>
        <taxon>Agaricomycetidae</taxon>
        <taxon>Agaricales</taxon>
        <taxon>Marasmiineae</taxon>
        <taxon>Mycenaceae</taxon>
        <taxon>Mycena</taxon>
    </lineage>
</organism>
<accession>A0AAD7MSV0</accession>
<dbReference type="AlphaFoldDB" id="A0AAD7MSV0"/>
<keyword evidence="3" id="KW-1185">Reference proteome</keyword>
<feature type="compositionally biased region" description="Polar residues" evidence="1">
    <location>
        <begin position="302"/>
        <end position="311"/>
    </location>
</feature>
<evidence type="ECO:0000313" key="3">
    <source>
        <dbReference type="Proteomes" id="UP001215598"/>
    </source>
</evidence>
<evidence type="ECO:0000313" key="2">
    <source>
        <dbReference type="EMBL" id="KAJ7729142.1"/>
    </source>
</evidence>
<protein>
    <submittedName>
        <fullName evidence="2">Uncharacterized protein</fullName>
    </submittedName>
</protein>
<feature type="compositionally biased region" description="Low complexity" evidence="1">
    <location>
        <begin position="269"/>
        <end position="286"/>
    </location>
</feature>
<name>A0AAD7MSV0_9AGAR</name>
<feature type="region of interest" description="Disordered" evidence="1">
    <location>
        <begin position="253"/>
        <end position="355"/>
    </location>
</feature>
<gene>
    <name evidence="2" type="ORF">B0H16DRAFT_1697245</name>
</gene>
<dbReference type="EMBL" id="JARKIB010000167">
    <property type="protein sequence ID" value="KAJ7729142.1"/>
    <property type="molecule type" value="Genomic_DNA"/>
</dbReference>
<comment type="caution">
    <text evidence="2">The sequence shown here is derived from an EMBL/GenBank/DDBJ whole genome shotgun (WGS) entry which is preliminary data.</text>
</comment>
<dbReference type="Proteomes" id="UP001215598">
    <property type="component" value="Unassembled WGS sequence"/>
</dbReference>
<reference evidence="2" key="1">
    <citation type="submission" date="2023-03" db="EMBL/GenBank/DDBJ databases">
        <title>Massive genome expansion in bonnet fungi (Mycena s.s.) driven by repeated elements and novel gene families across ecological guilds.</title>
        <authorList>
            <consortium name="Lawrence Berkeley National Laboratory"/>
            <person name="Harder C.B."/>
            <person name="Miyauchi S."/>
            <person name="Viragh M."/>
            <person name="Kuo A."/>
            <person name="Thoen E."/>
            <person name="Andreopoulos B."/>
            <person name="Lu D."/>
            <person name="Skrede I."/>
            <person name="Drula E."/>
            <person name="Henrissat B."/>
            <person name="Morin E."/>
            <person name="Kohler A."/>
            <person name="Barry K."/>
            <person name="LaButti K."/>
            <person name="Morin E."/>
            <person name="Salamov A."/>
            <person name="Lipzen A."/>
            <person name="Mereny Z."/>
            <person name="Hegedus B."/>
            <person name="Baldrian P."/>
            <person name="Stursova M."/>
            <person name="Weitz H."/>
            <person name="Taylor A."/>
            <person name="Grigoriev I.V."/>
            <person name="Nagy L.G."/>
            <person name="Martin F."/>
            <person name="Kauserud H."/>
        </authorList>
    </citation>
    <scope>NUCLEOTIDE SEQUENCE</scope>
    <source>
        <strain evidence="2">CBHHK182m</strain>
    </source>
</reference>
<proteinExistence type="predicted"/>